<evidence type="ECO:0008006" key="4">
    <source>
        <dbReference type="Google" id="ProtNLM"/>
    </source>
</evidence>
<dbReference type="EMBL" id="BARS01025028">
    <property type="protein sequence ID" value="GAG00274.1"/>
    <property type="molecule type" value="Genomic_DNA"/>
</dbReference>
<evidence type="ECO:0000313" key="3">
    <source>
        <dbReference type="EMBL" id="GAG00274.1"/>
    </source>
</evidence>
<comment type="caution">
    <text evidence="3">The sequence shown here is derived from an EMBL/GenBank/DDBJ whole genome shotgun (WGS) entry which is preliminary data.</text>
</comment>
<organism evidence="3">
    <name type="scientific">marine sediment metagenome</name>
    <dbReference type="NCBI Taxonomy" id="412755"/>
    <lineage>
        <taxon>unclassified sequences</taxon>
        <taxon>metagenomes</taxon>
        <taxon>ecological metagenomes</taxon>
    </lineage>
</organism>
<proteinExistence type="predicted"/>
<feature type="region of interest" description="Disordered" evidence="1">
    <location>
        <begin position="46"/>
        <end position="66"/>
    </location>
</feature>
<keyword evidence="2" id="KW-1133">Transmembrane helix</keyword>
<feature type="transmembrane region" description="Helical" evidence="2">
    <location>
        <begin position="12"/>
        <end position="34"/>
    </location>
</feature>
<sequence length="93" mass="10358">MEVKVLGFKINVLNAAIFLVLGFLVSTLTVCSCAKVKSVKEAMDVIKGEPKEEPKKDDDMNNSFTLDESMMDELPHSLMDTSMHGSDMDKKEM</sequence>
<gene>
    <name evidence="3" type="ORF">S01H1_39623</name>
</gene>
<name>X0U3A9_9ZZZZ</name>
<protein>
    <recommendedName>
        <fullName evidence="4">Transmembrane protein</fullName>
    </recommendedName>
</protein>
<keyword evidence="2" id="KW-0472">Membrane</keyword>
<keyword evidence="2" id="KW-0812">Transmembrane</keyword>
<dbReference type="AlphaFoldDB" id="X0U3A9"/>
<evidence type="ECO:0000256" key="1">
    <source>
        <dbReference type="SAM" id="MobiDB-lite"/>
    </source>
</evidence>
<feature type="compositionally biased region" description="Basic and acidic residues" evidence="1">
    <location>
        <begin position="46"/>
        <end position="59"/>
    </location>
</feature>
<dbReference type="PROSITE" id="PS51257">
    <property type="entry name" value="PROKAR_LIPOPROTEIN"/>
    <property type="match status" value="1"/>
</dbReference>
<evidence type="ECO:0000256" key="2">
    <source>
        <dbReference type="SAM" id="Phobius"/>
    </source>
</evidence>
<reference evidence="3" key="1">
    <citation type="journal article" date="2014" name="Front. Microbiol.">
        <title>High frequency of phylogenetically diverse reductive dehalogenase-homologous genes in deep subseafloor sedimentary metagenomes.</title>
        <authorList>
            <person name="Kawai M."/>
            <person name="Futagami T."/>
            <person name="Toyoda A."/>
            <person name="Takaki Y."/>
            <person name="Nishi S."/>
            <person name="Hori S."/>
            <person name="Arai W."/>
            <person name="Tsubouchi T."/>
            <person name="Morono Y."/>
            <person name="Uchiyama I."/>
            <person name="Ito T."/>
            <person name="Fujiyama A."/>
            <person name="Inagaki F."/>
            <person name="Takami H."/>
        </authorList>
    </citation>
    <scope>NUCLEOTIDE SEQUENCE</scope>
    <source>
        <strain evidence="3">Expedition CK06-06</strain>
    </source>
</reference>
<accession>X0U3A9</accession>